<evidence type="ECO:0000256" key="1">
    <source>
        <dbReference type="SAM" id="MobiDB-lite"/>
    </source>
</evidence>
<evidence type="ECO:0000313" key="3">
    <source>
        <dbReference type="Proteomes" id="UP000499080"/>
    </source>
</evidence>
<dbReference type="EMBL" id="BGPR01082793">
    <property type="protein sequence ID" value="GBL88625.1"/>
    <property type="molecule type" value="Genomic_DNA"/>
</dbReference>
<keyword evidence="3" id="KW-1185">Reference proteome</keyword>
<comment type="caution">
    <text evidence="2">The sequence shown here is derived from an EMBL/GenBank/DDBJ whole genome shotgun (WGS) entry which is preliminary data.</text>
</comment>
<name>A0A4Y2BBB1_ARAVE</name>
<accession>A0A4Y2BBB1</accession>
<gene>
    <name evidence="2" type="ORF">AVEN_6466_1</name>
</gene>
<protein>
    <submittedName>
        <fullName evidence="2">Uncharacterized protein</fullName>
    </submittedName>
</protein>
<feature type="compositionally biased region" description="Basic and acidic residues" evidence="1">
    <location>
        <begin position="78"/>
        <end position="87"/>
    </location>
</feature>
<reference evidence="2 3" key="1">
    <citation type="journal article" date="2019" name="Sci. Rep.">
        <title>Orb-weaving spider Araneus ventricosus genome elucidates the spidroin gene catalogue.</title>
        <authorList>
            <person name="Kono N."/>
            <person name="Nakamura H."/>
            <person name="Ohtoshi R."/>
            <person name="Moran D.A.P."/>
            <person name="Shinohara A."/>
            <person name="Yoshida Y."/>
            <person name="Fujiwara M."/>
            <person name="Mori M."/>
            <person name="Tomita M."/>
            <person name="Arakawa K."/>
        </authorList>
    </citation>
    <scope>NUCLEOTIDE SEQUENCE [LARGE SCALE GENOMIC DNA]</scope>
</reference>
<feature type="region of interest" description="Disordered" evidence="1">
    <location>
        <begin position="78"/>
        <end position="111"/>
    </location>
</feature>
<organism evidence="2 3">
    <name type="scientific">Araneus ventricosus</name>
    <name type="common">Orbweaver spider</name>
    <name type="synonym">Epeira ventricosa</name>
    <dbReference type="NCBI Taxonomy" id="182803"/>
    <lineage>
        <taxon>Eukaryota</taxon>
        <taxon>Metazoa</taxon>
        <taxon>Ecdysozoa</taxon>
        <taxon>Arthropoda</taxon>
        <taxon>Chelicerata</taxon>
        <taxon>Arachnida</taxon>
        <taxon>Araneae</taxon>
        <taxon>Araneomorphae</taxon>
        <taxon>Entelegynae</taxon>
        <taxon>Araneoidea</taxon>
        <taxon>Araneidae</taxon>
        <taxon>Araneus</taxon>
    </lineage>
</organism>
<sequence length="139" mass="15598">MHETKAVSIRTGPSSVTAIILGHSDHLGSNPNEFQTSSTKILRPKQNCPAFLMKTNWLKKVSIYTIECIFWQRLFSQRKGESNKEASEDASTGRGQSPRERKFPPPSIDHPWGRLSAGWSCETAALPRTISWILESTDI</sequence>
<evidence type="ECO:0000313" key="2">
    <source>
        <dbReference type="EMBL" id="GBL88625.1"/>
    </source>
</evidence>
<dbReference type="AlphaFoldDB" id="A0A4Y2BBB1"/>
<dbReference type="Proteomes" id="UP000499080">
    <property type="component" value="Unassembled WGS sequence"/>
</dbReference>
<proteinExistence type="predicted"/>